<dbReference type="InParanoid" id="D7FM67"/>
<gene>
    <name evidence="3" type="ORF">Esi_0164_0026</name>
</gene>
<evidence type="ECO:0000256" key="2">
    <source>
        <dbReference type="SAM" id="SignalP"/>
    </source>
</evidence>
<feature type="region of interest" description="Disordered" evidence="1">
    <location>
        <begin position="47"/>
        <end position="94"/>
    </location>
</feature>
<evidence type="ECO:0000256" key="1">
    <source>
        <dbReference type="SAM" id="MobiDB-lite"/>
    </source>
</evidence>
<sequence length="302" mass="32999">MAPMKLSISFIAVLIAVFDGVDGFVGPVPVGTRARVVRRAMATNGFHSTTRVQGRSLPRAQEPLRRQASMSAAPDKMPSPGISGEEGAPQKGGRLSRISGRVRKIIRRAVMGYLPEEEVSYKQRAEEQEAAAAKLRGEPEIADERLRDASIAAKAAAIEAVEESFVQGSFTGNEGEEDDWLANNDFVQLNIGDESPMEIEDKLASLRNRLEQGLPPDTAQEQAEKRRRAMEQQMRRQSSSRPPSFDGDTAVAERPSSNLDARQANEGGMRPQAPKEAPKMASAEDVERLNRMFGSMGGEPLR</sequence>
<dbReference type="EMBL" id="FN648172">
    <property type="protein sequence ID" value="CBJ29890.1"/>
    <property type="molecule type" value="Genomic_DNA"/>
</dbReference>
<dbReference type="OrthoDB" id="10338542at2759"/>
<dbReference type="AlphaFoldDB" id="D7FM67"/>
<feature type="signal peptide" evidence="2">
    <location>
        <begin position="1"/>
        <end position="23"/>
    </location>
</feature>
<feature type="region of interest" description="Disordered" evidence="1">
    <location>
        <begin position="209"/>
        <end position="302"/>
    </location>
</feature>
<keyword evidence="4" id="KW-1185">Reference proteome</keyword>
<evidence type="ECO:0000313" key="3">
    <source>
        <dbReference type="EMBL" id="CBJ29890.1"/>
    </source>
</evidence>
<evidence type="ECO:0000313" key="4">
    <source>
        <dbReference type="Proteomes" id="UP000002630"/>
    </source>
</evidence>
<keyword evidence="2" id="KW-0732">Signal</keyword>
<protein>
    <submittedName>
        <fullName evidence="3">Uncharacterized protein</fullName>
    </submittedName>
</protein>
<dbReference type="EMBL" id="FN649756">
    <property type="protein sequence ID" value="CBJ29890.1"/>
    <property type="molecule type" value="Genomic_DNA"/>
</dbReference>
<proteinExistence type="predicted"/>
<reference evidence="3 4" key="1">
    <citation type="journal article" date="2010" name="Nature">
        <title>The Ectocarpus genome and the independent evolution of multicellularity in brown algae.</title>
        <authorList>
            <person name="Cock J.M."/>
            <person name="Sterck L."/>
            <person name="Rouze P."/>
            <person name="Scornet D."/>
            <person name="Allen A.E."/>
            <person name="Amoutzias G."/>
            <person name="Anthouard V."/>
            <person name="Artiguenave F."/>
            <person name="Aury J.M."/>
            <person name="Badger J.H."/>
            <person name="Beszteri B."/>
            <person name="Billiau K."/>
            <person name="Bonnet E."/>
            <person name="Bothwell J.H."/>
            <person name="Bowler C."/>
            <person name="Boyen C."/>
            <person name="Brownlee C."/>
            <person name="Carrano C.J."/>
            <person name="Charrier B."/>
            <person name="Cho G.Y."/>
            <person name="Coelho S.M."/>
            <person name="Collen J."/>
            <person name="Corre E."/>
            <person name="Da Silva C."/>
            <person name="Delage L."/>
            <person name="Delaroque N."/>
            <person name="Dittami S.M."/>
            <person name="Doulbeau S."/>
            <person name="Elias M."/>
            <person name="Farnham G."/>
            <person name="Gachon C.M."/>
            <person name="Gschloessl B."/>
            <person name="Heesch S."/>
            <person name="Jabbari K."/>
            <person name="Jubin C."/>
            <person name="Kawai H."/>
            <person name="Kimura K."/>
            <person name="Kloareg B."/>
            <person name="Kupper F.C."/>
            <person name="Lang D."/>
            <person name="Le Bail A."/>
            <person name="Leblanc C."/>
            <person name="Lerouge P."/>
            <person name="Lohr M."/>
            <person name="Lopez P.J."/>
            <person name="Martens C."/>
            <person name="Maumus F."/>
            <person name="Michel G."/>
            <person name="Miranda-Saavedra D."/>
            <person name="Morales J."/>
            <person name="Moreau H."/>
            <person name="Motomura T."/>
            <person name="Nagasato C."/>
            <person name="Napoli C.A."/>
            <person name="Nelson D.R."/>
            <person name="Nyvall-Collen P."/>
            <person name="Peters A.F."/>
            <person name="Pommier C."/>
            <person name="Potin P."/>
            <person name="Poulain J."/>
            <person name="Quesneville H."/>
            <person name="Read B."/>
            <person name="Rensing S.A."/>
            <person name="Ritter A."/>
            <person name="Rousvoal S."/>
            <person name="Samanta M."/>
            <person name="Samson G."/>
            <person name="Schroeder D.C."/>
            <person name="Segurens B."/>
            <person name="Strittmatter M."/>
            <person name="Tonon T."/>
            <person name="Tregear J.W."/>
            <person name="Valentin K."/>
            <person name="von Dassow P."/>
            <person name="Yamagishi T."/>
            <person name="Van de Peer Y."/>
            <person name="Wincker P."/>
        </authorList>
    </citation>
    <scope>NUCLEOTIDE SEQUENCE [LARGE SCALE GENOMIC DNA]</scope>
    <source>
        <strain evidence="4">Ec32 / CCAP1310/4</strain>
    </source>
</reference>
<dbReference type="Proteomes" id="UP000002630">
    <property type="component" value="Linkage Group LG31"/>
</dbReference>
<organism evidence="3 4">
    <name type="scientific">Ectocarpus siliculosus</name>
    <name type="common">Brown alga</name>
    <name type="synonym">Conferva siliculosa</name>
    <dbReference type="NCBI Taxonomy" id="2880"/>
    <lineage>
        <taxon>Eukaryota</taxon>
        <taxon>Sar</taxon>
        <taxon>Stramenopiles</taxon>
        <taxon>Ochrophyta</taxon>
        <taxon>PX clade</taxon>
        <taxon>Phaeophyceae</taxon>
        <taxon>Ectocarpales</taxon>
        <taxon>Ectocarpaceae</taxon>
        <taxon>Ectocarpus</taxon>
    </lineage>
</organism>
<accession>D7FM67</accession>
<name>D7FM67_ECTSI</name>
<feature type="chain" id="PRO_5003095333" evidence="2">
    <location>
        <begin position="24"/>
        <end position="302"/>
    </location>
</feature>